<evidence type="ECO:0000256" key="5">
    <source>
        <dbReference type="ARBA" id="ARBA00023136"/>
    </source>
</evidence>
<proteinExistence type="predicted"/>
<feature type="transmembrane region" description="Helical" evidence="6">
    <location>
        <begin position="433"/>
        <end position="455"/>
    </location>
</feature>
<accession>A0ABT8NAI1</accession>
<feature type="transmembrane region" description="Helical" evidence="6">
    <location>
        <begin position="372"/>
        <end position="390"/>
    </location>
</feature>
<feature type="transmembrane region" description="Helical" evidence="6">
    <location>
        <begin position="179"/>
        <end position="205"/>
    </location>
</feature>
<feature type="transmembrane region" description="Helical" evidence="6">
    <location>
        <begin position="307"/>
        <end position="323"/>
    </location>
</feature>
<reference evidence="7 8" key="1">
    <citation type="submission" date="2023-07" db="EMBL/GenBank/DDBJ databases">
        <title>Novel species in genus Planococcus.</title>
        <authorList>
            <person name="Ning S."/>
        </authorList>
    </citation>
    <scope>NUCLEOTIDE SEQUENCE [LARGE SCALE GENOMIC DNA]</scope>
    <source>
        <strain evidence="7 8">N017</strain>
    </source>
</reference>
<keyword evidence="4 6" id="KW-1133">Transmembrane helix</keyword>
<feature type="transmembrane region" description="Helical" evidence="6">
    <location>
        <begin position="461"/>
        <end position="482"/>
    </location>
</feature>
<evidence type="ECO:0000256" key="4">
    <source>
        <dbReference type="ARBA" id="ARBA00022989"/>
    </source>
</evidence>
<evidence type="ECO:0000256" key="2">
    <source>
        <dbReference type="ARBA" id="ARBA00022475"/>
    </source>
</evidence>
<dbReference type="Pfam" id="PF01943">
    <property type="entry name" value="Polysacc_synt"/>
    <property type="match status" value="1"/>
</dbReference>
<keyword evidence="2" id="KW-1003">Cell membrane</keyword>
<feature type="transmembrane region" description="Helical" evidence="6">
    <location>
        <begin position="124"/>
        <end position="145"/>
    </location>
</feature>
<dbReference type="RefSeq" id="WP_301855165.1">
    <property type="nucleotide sequence ID" value="NZ_JAUJWU010000001.1"/>
</dbReference>
<comment type="subcellular location">
    <subcellularLocation>
        <location evidence="1">Cell membrane</location>
        <topology evidence="1">Multi-pass membrane protein</topology>
    </subcellularLocation>
</comment>
<evidence type="ECO:0000256" key="1">
    <source>
        <dbReference type="ARBA" id="ARBA00004651"/>
    </source>
</evidence>
<organism evidence="7 8">
    <name type="scientific">Planococcus shenhongbingii</name>
    <dbReference type="NCBI Taxonomy" id="3058398"/>
    <lineage>
        <taxon>Bacteria</taxon>
        <taxon>Bacillati</taxon>
        <taxon>Bacillota</taxon>
        <taxon>Bacilli</taxon>
        <taxon>Bacillales</taxon>
        <taxon>Caryophanaceae</taxon>
        <taxon>Planococcus</taxon>
    </lineage>
</organism>
<protein>
    <submittedName>
        <fullName evidence="7">Oligosaccharide flippase family protein</fullName>
    </submittedName>
</protein>
<feature type="transmembrane region" description="Helical" evidence="6">
    <location>
        <begin position="329"/>
        <end position="351"/>
    </location>
</feature>
<sequence length="498" mass="57435">MQRKHGVIIGYINFFILNISTFFLTPLMIYVWGTEEFGIYKLVMTLTGFFMLLDFGISNSIIRFVSEYKEKNEKINERKFLGLILMLFGIMVCVLLIGSYLVSFEFHSIYKALSNEQVILAKNLFLLLIFNASILLFSNIFQSILKAYEKYIFLNAFLFFKNLIRFGAVYCLLLKNVNTYTIVAVDIILNAIFLVLIILFVFIKLKIRFQFFKIEKMFISNVFSYSIFIFIEMIAFQFFWSTDLILLGIFSTANAIAVYSIGVFFTSSFESMSGIISGVTMPRIINISSKKNHDEEFFKEIVKIARIKMFILSIPLIGFIFIGKDLITLWVGLEFLDAYYIAVIVMIPQYFSRVQDVLSQVMWAKNRQKQKALISSIAAFINIAITIFLIQEIGIIGAAIGTAIAFTVGYLIGEGSYVHRKLGINIFLLYKKVYSSAVLSFFIIGVFSYLLMIFTNLSWKVLSLKIIIFLMIYSSIIWLLALNKDEKKIIKSFFKFLN</sequence>
<evidence type="ECO:0000256" key="6">
    <source>
        <dbReference type="SAM" id="Phobius"/>
    </source>
</evidence>
<keyword evidence="5 6" id="KW-0472">Membrane</keyword>
<feature type="transmembrane region" description="Helical" evidence="6">
    <location>
        <begin position="152"/>
        <end position="173"/>
    </location>
</feature>
<name>A0ABT8NAI1_9BACL</name>
<feature type="transmembrane region" description="Helical" evidence="6">
    <location>
        <begin position="245"/>
        <end position="265"/>
    </location>
</feature>
<dbReference type="PANTHER" id="PTHR30250">
    <property type="entry name" value="PST FAMILY PREDICTED COLANIC ACID TRANSPORTER"/>
    <property type="match status" value="1"/>
</dbReference>
<feature type="transmembrane region" description="Helical" evidence="6">
    <location>
        <begin position="80"/>
        <end position="104"/>
    </location>
</feature>
<comment type="caution">
    <text evidence="7">The sequence shown here is derived from an EMBL/GenBank/DDBJ whole genome shotgun (WGS) entry which is preliminary data.</text>
</comment>
<dbReference type="PANTHER" id="PTHR30250:SF26">
    <property type="entry name" value="PSMA PROTEIN"/>
    <property type="match status" value="1"/>
</dbReference>
<dbReference type="Proteomes" id="UP001172142">
    <property type="component" value="Unassembled WGS sequence"/>
</dbReference>
<feature type="transmembrane region" description="Helical" evidence="6">
    <location>
        <begin position="396"/>
        <end position="413"/>
    </location>
</feature>
<feature type="transmembrane region" description="Helical" evidence="6">
    <location>
        <begin position="39"/>
        <end position="59"/>
    </location>
</feature>
<keyword evidence="3 6" id="KW-0812">Transmembrane</keyword>
<dbReference type="InterPro" id="IPR050833">
    <property type="entry name" value="Poly_Biosynth_Transport"/>
</dbReference>
<dbReference type="InterPro" id="IPR002797">
    <property type="entry name" value="Polysacc_synth"/>
</dbReference>
<evidence type="ECO:0000256" key="3">
    <source>
        <dbReference type="ARBA" id="ARBA00022692"/>
    </source>
</evidence>
<evidence type="ECO:0000313" key="7">
    <source>
        <dbReference type="EMBL" id="MDN7244684.1"/>
    </source>
</evidence>
<evidence type="ECO:0000313" key="8">
    <source>
        <dbReference type="Proteomes" id="UP001172142"/>
    </source>
</evidence>
<dbReference type="EMBL" id="JAUJWU010000001">
    <property type="protein sequence ID" value="MDN7244684.1"/>
    <property type="molecule type" value="Genomic_DNA"/>
</dbReference>
<keyword evidence="8" id="KW-1185">Reference proteome</keyword>
<feature type="transmembrane region" description="Helical" evidence="6">
    <location>
        <begin position="217"/>
        <end position="239"/>
    </location>
</feature>
<gene>
    <name evidence="7" type="ORF">QWY13_04185</name>
</gene>
<feature type="transmembrane region" description="Helical" evidence="6">
    <location>
        <begin position="12"/>
        <end position="33"/>
    </location>
</feature>